<dbReference type="KEGG" id="vqi:CCZ37_14110"/>
<dbReference type="Pfam" id="PF01557">
    <property type="entry name" value="FAA_hydrolase"/>
    <property type="match status" value="1"/>
</dbReference>
<name>A0A223N1V0_9VIBR</name>
<feature type="domain" description="Fumarylacetoacetase-like C-terminal" evidence="2">
    <location>
        <begin position="15"/>
        <end position="183"/>
    </location>
</feature>
<dbReference type="RefSeq" id="WP_010319401.1">
    <property type="nucleotide sequence ID" value="NZ_CAWNHI010000002.1"/>
</dbReference>
<dbReference type="GO" id="GO:0018773">
    <property type="term" value="F:acetylpyruvate hydrolase activity"/>
    <property type="evidence" value="ECO:0007669"/>
    <property type="project" value="TreeGrafter"/>
</dbReference>
<proteinExistence type="predicted"/>
<organism evidence="3 4">
    <name type="scientific">Vibrio qinghaiensis</name>
    <dbReference type="NCBI Taxonomy" id="2025808"/>
    <lineage>
        <taxon>Bacteria</taxon>
        <taxon>Pseudomonadati</taxon>
        <taxon>Pseudomonadota</taxon>
        <taxon>Gammaproteobacteria</taxon>
        <taxon>Vibrionales</taxon>
        <taxon>Vibrionaceae</taxon>
        <taxon>Vibrio</taxon>
    </lineage>
</organism>
<evidence type="ECO:0000259" key="2">
    <source>
        <dbReference type="Pfam" id="PF01557"/>
    </source>
</evidence>
<sequence length="204" mass="22875">MYSVRLDKQKITPSKVLCVGRNYIEHIQELNNTMPEQMVVFNKPNTSITTTLSSFHQETLHYEAEICFLIKKGQYSAVGLGLDLTKRVLQSQLKAKGLPWERAKAFDGSAVLSRFVPLHGLDINKLQLELFINCVRVQCGGVNQMIYSPATILEELKSYTSLRDGDVVMTGTPQGVGEVHCGDLFLGRLKCGEQTLIEIEWLAQ</sequence>
<dbReference type="PANTHER" id="PTHR11820:SF7">
    <property type="entry name" value="ACYLPYRUVASE FAHD1, MITOCHONDRIAL"/>
    <property type="match status" value="1"/>
</dbReference>
<protein>
    <submittedName>
        <fullName evidence="3">FAA hydrolase family protein</fullName>
    </submittedName>
</protein>
<evidence type="ECO:0000313" key="4">
    <source>
        <dbReference type="Proteomes" id="UP000215148"/>
    </source>
</evidence>
<keyword evidence="3" id="KW-0378">Hydrolase</keyword>
<keyword evidence="4" id="KW-1185">Reference proteome</keyword>
<accession>A0A223N1V0</accession>
<dbReference type="EMBL" id="CP022742">
    <property type="protein sequence ID" value="ASU23727.1"/>
    <property type="molecule type" value="Genomic_DNA"/>
</dbReference>
<dbReference type="GO" id="GO:0046872">
    <property type="term" value="F:metal ion binding"/>
    <property type="evidence" value="ECO:0007669"/>
    <property type="project" value="UniProtKB-KW"/>
</dbReference>
<dbReference type="Gene3D" id="3.90.850.10">
    <property type="entry name" value="Fumarylacetoacetase-like, C-terminal domain"/>
    <property type="match status" value="1"/>
</dbReference>
<evidence type="ECO:0000256" key="1">
    <source>
        <dbReference type="ARBA" id="ARBA00022723"/>
    </source>
</evidence>
<dbReference type="PANTHER" id="PTHR11820">
    <property type="entry name" value="ACYLPYRUVASE"/>
    <property type="match status" value="1"/>
</dbReference>
<dbReference type="AlphaFoldDB" id="A0A223N1V0"/>
<evidence type="ECO:0000313" key="3">
    <source>
        <dbReference type="EMBL" id="ASU23727.1"/>
    </source>
</evidence>
<keyword evidence="1" id="KW-0479">Metal-binding</keyword>
<dbReference type="SUPFAM" id="SSF56529">
    <property type="entry name" value="FAH"/>
    <property type="match status" value="1"/>
</dbReference>
<gene>
    <name evidence="3" type="ORF">CCZ37_14110</name>
</gene>
<reference evidence="3 4" key="1">
    <citation type="submission" date="2017-08" db="EMBL/GenBank/DDBJ databases">
        <title>The Vibrio qinghaiensis sp.-Q67 is a luminous bacteria isolated firstly from Qinghai lake, Qinghai province, China, which has been proved to be very sensitive to detect environmental and food pollutants. Therefore, complete genome analysis of V. qinghaiensis sp.-Q67 highlights the potential application of this strain on detection of hazards in the contaminated environments.</title>
        <authorList>
            <person name="Gong L."/>
        </authorList>
    </citation>
    <scope>NUCLEOTIDE SEQUENCE [LARGE SCALE GENOMIC DNA]</scope>
    <source>
        <strain evidence="3 4">Q67</strain>
    </source>
</reference>
<dbReference type="Proteomes" id="UP000215148">
    <property type="component" value="Chromosome 2"/>
</dbReference>
<dbReference type="InterPro" id="IPR011234">
    <property type="entry name" value="Fumarylacetoacetase-like_C"/>
</dbReference>
<dbReference type="InterPro" id="IPR036663">
    <property type="entry name" value="Fumarylacetoacetase_C_sf"/>
</dbReference>